<protein>
    <submittedName>
        <fullName evidence="2">Uncharacterized protein</fullName>
    </submittedName>
</protein>
<dbReference type="AlphaFoldDB" id="A0A2L2TSN7"/>
<sequence>MSILIDIGRPTHTPVVKPDAPGRSMATSMAAAWQTTRKIDRTDTTSGGCELVVAGAETPSRHAGSQSHRQDEKGKKDDQSTARTRPLASLLGLN</sequence>
<evidence type="ECO:0000256" key="1">
    <source>
        <dbReference type="SAM" id="MobiDB-lite"/>
    </source>
</evidence>
<feature type="region of interest" description="Disordered" evidence="1">
    <location>
        <begin position="1"/>
        <end position="23"/>
    </location>
</feature>
<feature type="region of interest" description="Disordered" evidence="1">
    <location>
        <begin position="54"/>
        <end position="94"/>
    </location>
</feature>
<dbReference type="EMBL" id="LN649229">
    <property type="protein sequence ID" value="CEI66866.1"/>
    <property type="molecule type" value="Genomic_DNA"/>
</dbReference>
<keyword evidence="3" id="KW-1185">Reference proteome</keyword>
<feature type="compositionally biased region" description="Basic and acidic residues" evidence="1">
    <location>
        <begin position="68"/>
        <end position="80"/>
    </location>
</feature>
<dbReference type="Proteomes" id="UP000245910">
    <property type="component" value="Chromosome I"/>
</dbReference>
<organism evidence="2 3">
    <name type="scientific">Fusarium venenatum</name>
    <dbReference type="NCBI Taxonomy" id="56646"/>
    <lineage>
        <taxon>Eukaryota</taxon>
        <taxon>Fungi</taxon>
        <taxon>Dikarya</taxon>
        <taxon>Ascomycota</taxon>
        <taxon>Pezizomycotina</taxon>
        <taxon>Sordariomycetes</taxon>
        <taxon>Hypocreomycetidae</taxon>
        <taxon>Hypocreales</taxon>
        <taxon>Nectriaceae</taxon>
        <taxon>Fusarium</taxon>
    </lineage>
</organism>
<evidence type="ECO:0000313" key="2">
    <source>
        <dbReference type="EMBL" id="CEI66866.1"/>
    </source>
</evidence>
<name>A0A2L2TSN7_9HYPO</name>
<reference evidence="3" key="1">
    <citation type="submission" date="2014-10" db="EMBL/GenBank/DDBJ databases">
        <authorList>
            <person name="King R."/>
        </authorList>
    </citation>
    <scope>NUCLEOTIDE SEQUENCE [LARGE SCALE GENOMIC DNA]</scope>
    <source>
        <strain evidence="3">A3/5</strain>
    </source>
</reference>
<evidence type="ECO:0000313" key="3">
    <source>
        <dbReference type="Proteomes" id="UP000245910"/>
    </source>
</evidence>
<accession>A0A2L2TSN7</accession>
<proteinExistence type="predicted"/>